<evidence type="ECO:0000256" key="5">
    <source>
        <dbReference type="ARBA" id="ARBA00022519"/>
    </source>
</evidence>
<feature type="transmembrane region" description="Helical" evidence="9">
    <location>
        <begin position="27"/>
        <end position="47"/>
    </location>
</feature>
<comment type="similarity">
    <text evidence="2 9">Belongs to the membrane fusion protein (MFP) (TC 8.A.1) family.</text>
</comment>
<feature type="coiled-coil region" evidence="10">
    <location>
        <begin position="164"/>
        <end position="212"/>
    </location>
</feature>
<keyword evidence="7 9" id="KW-1133">Transmembrane helix</keyword>
<dbReference type="PRINTS" id="PR01490">
    <property type="entry name" value="RTXTOXIND"/>
</dbReference>
<evidence type="ECO:0000313" key="13">
    <source>
        <dbReference type="EMBL" id="BBF93230.1"/>
    </source>
</evidence>
<dbReference type="EMBL" id="AP018907">
    <property type="protein sequence ID" value="BBF93230.1"/>
    <property type="molecule type" value="Genomic_DNA"/>
</dbReference>
<dbReference type="InterPro" id="IPR050739">
    <property type="entry name" value="MFP"/>
</dbReference>
<name>A0A348G0Z7_9HYPH</name>
<feature type="coiled-coil region" evidence="10">
    <location>
        <begin position="106"/>
        <end position="133"/>
    </location>
</feature>
<dbReference type="Gene3D" id="2.40.30.170">
    <property type="match status" value="1"/>
</dbReference>
<dbReference type="PANTHER" id="PTHR30386">
    <property type="entry name" value="MEMBRANE FUSION SUBUNIT OF EMRAB-TOLC MULTIDRUG EFFLUX PUMP"/>
    <property type="match status" value="1"/>
</dbReference>
<dbReference type="GO" id="GO:0005886">
    <property type="term" value="C:plasma membrane"/>
    <property type="evidence" value="ECO:0007669"/>
    <property type="project" value="UniProtKB-SubCell"/>
</dbReference>
<dbReference type="InterPro" id="IPR058781">
    <property type="entry name" value="HH_AprE-like"/>
</dbReference>
<dbReference type="OrthoDB" id="9810980at2"/>
<evidence type="ECO:0000256" key="4">
    <source>
        <dbReference type="ARBA" id="ARBA00022475"/>
    </source>
</evidence>
<feature type="domain" description="AprE-like long alpha-helical hairpin" evidence="11">
    <location>
        <begin position="103"/>
        <end position="293"/>
    </location>
</feature>
<gene>
    <name evidence="13" type="ORF">BLTE_19150</name>
</gene>
<keyword evidence="5 9" id="KW-0997">Cell inner membrane</keyword>
<feature type="domain" description="AprE-like beta-barrel" evidence="12">
    <location>
        <begin position="335"/>
        <end position="423"/>
    </location>
</feature>
<evidence type="ECO:0000256" key="6">
    <source>
        <dbReference type="ARBA" id="ARBA00022692"/>
    </source>
</evidence>
<dbReference type="Gene3D" id="2.40.50.100">
    <property type="match status" value="1"/>
</dbReference>
<dbReference type="AlphaFoldDB" id="A0A348G0Z7"/>
<keyword evidence="8 9" id="KW-0472">Membrane</keyword>
<dbReference type="InterPro" id="IPR010129">
    <property type="entry name" value="T1SS_HlyD"/>
</dbReference>
<protein>
    <recommendedName>
        <fullName evidence="9">Membrane fusion protein (MFP) family protein</fullName>
    </recommendedName>
</protein>
<evidence type="ECO:0000256" key="10">
    <source>
        <dbReference type="SAM" id="Coils"/>
    </source>
</evidence>
<feature type="coiled-coil region" evidence="10">
    <location>
        <begin position="266"/>
        <end position="300"/>
    </location>
</feature>
<keyword evidence="4 9" id="KW-1003">Cell membrane</keyword>
<evidence type="ECO:0000256" key="7">
    <source>
        <dbReference type="ARBA" id="ARBA00022989"/>
    </source>
</evidence>
<keyword evidence="3 9" id="KW-0813">Transport</keyword>
<dbReference type="KEGG" id="blag:BLTE_19150"/>
<keyword evidence="14" id="KW-1185">Reference proteome</keyword>
<evidence type="ECO:0000256" key="1">
    <source>
        <dbReference type="ARBA" id="ARBA00004377"/>
    </source>
</evidence>
<evidence type="ECO:0000256" key="8">
    <source>
        <dbReference type="ARBA" id="ARBA00023136"/>
    </source>
</evidence>
<evidence type="ECO:0000256" key="3">
    <source>
        <dbReference type="ARBA" id="ARBA00022448"/>
    </source>
</evidence>
<dbReference type="Pfam" id="PF25994">
    <property type="entry name" value="HH_AprE"/>
    <property type="match status" value="1"/>
</dbReference>
<evidence type="ECO:0000256" key="2">
    <source>
        <dbReference type="ARBA" id="ARBA00009477"/>
    </source>
</evidence>
<evidence type="ECO:0000259" key="11">
    <source>
        <dbReference type="Pfam" id="PF25994"/>
    </source>
</evidence>
<dbReference type="GO" id="GO:0015031">
    <property type="term" value="P:protein transport"/>
    <property type="evidence" value="ECO:0007669"/>
    <property type="project" value="InterPro"/>
</dbReference>
<accession>A0A348G0Z7</accession>
<evidence type="ECO:0000313" key="14">
    <source>
        <dbReference type="Proteomes" id="UP000266934"/>
    </source>
</evidence>
<dbReference type="Pfam" id="PF26002">
    <property type="entry name" value="Beta-barrel_AprE"/>
    <property type="match status" value="1"/>
</dbReference>
<comment type="subcellular location">
    <subcellularLocation>
        <location evidence="1 9">Cell inner membrane</location>
        <topology evidence="1 9">Single-pass membrane protein</topology>
    </subcellularLocation>
</comment>
<dbReference type="NCBIfam" id="TIGR01843">
    <property type="entry name" value="type_I_hlyD"/>
    <property type="match status" value="1"/>
</dbReference>
<dbReference type="Proteomes" id="UP000266934">
    <property type="component" value="Chromosome"/>
</dbReference>
<keyword evidence="6 9" id="KW-0812">Transmembrane</keyword>
<keyword evidence="10" id="KW-0175">Coiled coil</keyword>
<sequence>MPQPTPPSPAAPPSLAGRAAASIRRHVLVGLILAVGFGGTAAAWSLMAELSGAVVASGTVVVETNLKRVQHPTGGVVGALFVQEGDHVEAGQLVLRLDETATKANLAIIVNEMTALRTRLARLTAERDGAQDMTVPPDIAHRARLEPEIQTLVDGERLLFASRARTQAGLREQLTERVQQLREEIKGVEAQQRSLEAQLRVAQSEMQDVQDLYAKNLVPRTRVSQLEREIIRIEGSIGEFVARIAQSRGRISETELQIIQLDKDRATEVAKEVREVETRIAELAERRTAAEDQLRRVDVRSPGAGFVHQLVVHTVGGVVGPGETVMQIVPESDALVVEARISPSDIDQLYIGQETRVRFSAFSQRTTPEFKGTIFRISADLSRDEKTGQPFYVAGIRVPEAELHGSNDLKLMPGMPAEVFATTSERTVAQVLLKPLFDHMNRSLRED</sequence>
<evidence type="ECO:0000259" key="12">
    <source>
        <dbReference type="Pfam" id="PF26002"/>
    </source>
</evidence>
<reference evidence="13 14" key="1">
    <citation type="submission" date="2018-08" db="EMBL/GenBank/DDBJ databases">
        <title>Complete genome sequencing of Blastochloris tepida GI.</title>
        <authorList>
            <person name="Tsukatani Y."/>
            <person name="Mori H."/>
        </authorList>
    </citation>
    <scope>NUCLEOTIDE SEQUENCE [LARGE SCALE GENOMIC DNA]</scope>
    <source>
        <strain evidence="13 14">GI</strain>
    </source>
</reference>
<organism evidence="13 14">
    <name type="scientific">Blastochloris tepida</name>
    <dbReference type="NCBI Taxonomy" id="2233851"/>
    <lineage>
        <taxon>Bacteria</taxon>
        <taxon>Pseudomonadati</taxon>
        <taxon>Pseudomonadota</taxon>
        <taxon>Alphaproteobacteria</taxon>
        <taxon>Hyphomicrobiales</taxon>
        <taxon>Blastochloridaceae</taxon>
        <taxon>Blastochloris</taxon>
    </lineage>
</organism>
<dbReference type="RefSeq" id="WP_126399744.1">
    <property type="nucleotide sequence ID" value="NZ_AP018907.1"/>
</dbReference>
<proteinExistence type="inferred from homology"/>
<evidence type="ECO:0000256" key="9">
    <source>
        <dbReference type="RuleBase" id="RU365093"/>
    </source>
</evidence>
<dbReference type="InterPro" id="IPR058982">
    <property type="entry name" value="Beta-barrel_AprE"/>
</dbReference>
<dbReference type="PANTHER" id="PTHR30386:SF17">
    <property type="entry name" value="ALKALINE PROTEASE SECRETION PROTEIN APRE"/>
    <property type="match status" value="1"/>
</dbReference>